<evidence type="ECO:0000259" key="1">
    <source>
        <dbReference type="PROSITE" id="PS50853"/>
    </source>
</evidence>
<gene>
    <name evidence="2" type="ORF">PGB34_14370</name>
</gene>
<evidence type="ECO:0000313" key="3">
    <source>
        <dbReference type="Proteomes" id="UP001212602"/>
    </source>
</evidence>
<proteinExistence type="predicted"/>
<dbReference type="PROSITE" id="PS50853">
    <property type="entry name" value="FN3"/>
    <property type="match status" value="1"/>
</dbReference>
<dbReference type="InterPro" id="IPR003961">
    <property type="entry name" value="FN3_dom"/>
</dbReference>
<dbReference type="SUPFAM" id="SSF49265">
    <property type="entry name" value="Fibronectin type III"/>
    <property type="match status" value="1"/>
</dbReference>
<comment type="caution">
    <text evidence="2">The sequence shown here is derived from an EMBL/GenBank/DDBJ whole genome shotgun (WGS) entry which is preliminary data.</text>
</comment>
<dbReference type="InterPro" id="IPR036116">
    <property type="entry name" value="FN3_sf"/>
</dbReference>
<dbReference type="EMBL" id="JAQIPB010000006">
    <property type="protein sequence ID" value="MDA7417549.1"/>
    <property type="molecule type" value="Genomic_DNA"/>
</dbReference>
<feature type="domain" description="Fibronectin type-III" evidence="1">
    <location>
        <begin position="324"/>
        <end position="409"/>
    </location>
</feature>
<sequence>MLAGAAGAALATPLPELRIDPAQISVSGISSGGYMAVQLHVAYSATFKKGAGVVAAGPYNCADGSVVYATGRCMAHDTSIPVSSLVSTTQSWATSGLIDPVSNLAGSRIYLFSGTLDSSVKTAVVDDLNSYYGAFVPAANILYKKDLAAEHAMVTDDYGSACSVKAEPYVNDCNFDLAGALLQQIHGPLNARNAAALGGSFIEFDQRGFVGGHAMAQTGWAYVPAACASGSTECRLHVALHGCKQNTADMGEQFVRNTGYNRWADTNNIVVLYPQTGVTATNSCWDWWGYDSADYAKKSGPQMAAVHAMVKHLAGGSATAALAAPGSLSTSNATASSMKLSWSAVPGAAGYVVYRNGGRRNATPLTSTTYTDSDLVAGSSYSWSVKAVDASGARGAASATATASTTGMTPVCTTTDNYSHTLAARAYALYGFTYAYGSNQAMGLWNIYITTTLKKTASGYYQIGTCY</sequence>
<dbReference type="SUPFAM" id="SSF53474">
    <property type="entry name" value="alpha/beta-Hydrolases"/>
    <property type="match status" value="1"/>
</dbReference>
<evidence type="ECO:0000313" key="2">
    <source>
        <dbReference type="EMBL" id="MDA7417549.1"/>
    </source>
</evidence>
<dbReference type="SMART" id="SM00060">
    <property type="entry name" value="FN3"/>
    <property type="match status" value="1"/>
</dbReference>
<dbReference type="PANTHER" id="PTHR42972">
    <property type="entry name" value="TOL-PAL SYSTEM PROTEIN TOLB"/>
    <property type="match status" value="1"/>
</dbReference>
<accession>A0AAE3NAF2</accession>
<dbReference type="Gene3D" id="3.40.50.1820">
    <property type="entry name" value="alpha/beta hydrolase"/>
    <property type="match status" value="2"/>
</dbReference>
<dbReference type="PANTHER" id="PTHR42972:SF8">
    <property type="entry name" value="POLYHYDROXYBUTYRATE DEPOLYMERASE"/>
    <property type="match status" value="1"/>
</dbReference>
<dbReference type="Gene3D" id="2.60.40.10">
    <property type="entry name" value="Immunoglobulins"/>
    <property type="match status" value="1"/>
</dbReference>
<dbReference type="Pfam" id="PF00041">
    <property type="entry name" value="fn3"/>
    <property type="match status" value="1"/>
</dbReference>
<dbReference type="CDD" id="cd00063">
    <property type="entry name" value="FN3"/>
    <property type="match status" value="1"/>
</dbReference>
<dbReference type="Proteomes" id="UP001212602">
    <property type="component" value="Unassembled WGS sequence"/>
</dbReference>
<organism evidence="2 3">
    <name type="scientific">Xenophilus arseniciresistens</name>
    <dbReference type="NCBI Taxonomy" id="1283306"/>
    <lineage>
        <taxon>Bacteria</taxon>
        <taxon>Pseudomonadati</taxon>
        <taxon>Pseudomonadota</taxon>
        <taxon>Betaproteobacteria</taxon>
        <taxon>Burkholderiales</taxon>
        <taxon>Comamonadaceae</taxon>
        <taxon>Xenophilus</taxon>
    </lineage>
</organism>
<dbReference type="AlphaFoldDB" id="A0AAE3NAF2"/>
<protein>
    <recommendedName>
        <fullName evidence="1">Fibronectin type-III domain-containing protein</fullName>
    </recommendedName>
</protein>
<dbReference type="InterPro" id="IPR029058">
    <property type="entry name" value="AB_hydrolase_fold"/>
</dbReference>
<name>A0AAE3NAF2_9BURK</name>
<dbReference type="InterPro" id="IPR013783">
    <property type="entry name" value="Ig-like_fold"/>
</dbReference>
<reference evidence="2" key="1">
    <citation type="submission" date="2023-01" db="EMBL/GenBank/DDBJ databases">
        <title>Xenophilus mangrovi sp. nov., isolated from soil of Mangrove nature reserve.</title>
        <authorList>
            <person name="Xu S."/>
            <person name="Liu Z."/>
            <person name="Xu Y."/>
        </authorList>
    </citation>
    <scope>NUCLEOTIDE SEQUENCE</scope>
    <source>
        <strain evidence="2">YW8</strain>
    </source>
</reference>
<keyword evidence="3" id="KW-1185">Reference proteome</keyword>